<dbReference type="GO" id="GO:0030288">
    <property type="term" value="C:outer membrane-bounded periplasmic space"/>
    <property type="evidence" value="ECO:0007669"/>
    <property type="project" value="TreeGrafter"/>
</dbReference>
<dbReference type="SMART" id="SM00062">
    <property type="entry name" value="PBPb"/>
    <property type="match status" value="1"/>
</dbReference>
<evidence type="ECO:0000313" key="5">
    <source>
        <dbReference type="EMBL" id="SDW26298.1"/>
    </source>
</evidence>
<evidence type="ECO:0000256" key="1">
    <source>
        <dbReference type="ARBA" id="ARBA00010333"/>
    </source>
</evidence>
<dbReference type="STRING" id="356660.SAMN05444336_101539"/>
<dbReference type="InterPro" id="IPR001638">
    <property type="entry name" value="Solute-binding_3/MltF_N"/>
</dbReference>
<dbReference type="AlphaFoldDB" id="A0A1H2S435"/>
<dbReference type="InterPro" id="IPR051455">
    <property type="entry name" value="Bact_solute-bind_prot3"/>
</dbReference>
<proteinExistence type="inferred from homology"/>
<comment type="similarity">
    <text evidence="1">Belongs to the bacterial solute-binding protein 3 family.</text>
</comment>
<gene>
    <name evidence="5" type="ORF">SAMN05444336_101539</name>
</gene>
<dbReference type="PANTHER" id="PTHR30085">
    <property type="entry name" value="AMINO ACID ABC TRANSPORTER PERMEASE"/>
    <property type="match status" value="1"/>
</dbReference>
<dbReference type="GO" id="GO:0006865">
    <property type="term" value="P:amino acid transport"/>
    <property type="evidence" value="ECO:0007669"/>
    <property type="project" value="TreeGrafter"/>
</dbReference>
<keyword evidence="3" id="KW-0732">Signal</keyword>
<feature type="domain" description="Solute-binding protein family 3/N-terminal" evidence="4">
    <location>
        <begin position="86"/>
        <end position="314"/>
    </location>
</feature>
<evidence type="ECO:0000313" key="6">
    <source>
        <dbReference type="Proteomes" id="UP000199118"/>
    </source>
</evidence>
<protein>
    <submittedName>
        <fullName evidence="5">Amino acid ABC transporter substrate-binding protein, PAAT family</fullName>
    </submittedName>
</protein>
<evidence type="ECO:0000256" key="2">
    <source>
        <dbReference type="ARBA" id="ARBA00022448"/>
    </source>
</evidence>
<dbReference type="GO" id="GO:0005576">
    <property type="term" value="C:extracellular region"/>
    <property type="evidence" value="ECO:0007669"/>
    <property type="project" value="TreeGrafter"/>
</dbReference>
<dbReference type="Gene3D" id="3.40.190.10">
    <property type="entry name" value="Periplasmic binding protein-like II"/>
    <property type="match status" value="2"/>
</dbReference>
<name>A0A1H2S435_9RHOB</name>
<dbReference type="Proteomes" id="UP000199118">
    <property type="component" value="Unassembled WGS sequence"/>
</dbReference>
<evidence type="ECO:0000259" key="4">
    <source>
        <dbReference type="SMART" id="SM00062"/>
    </source>
</evidence>
<dbReference type="CDD" id="cd13688">
    <property type="entry name" value="PBP2_GltI_DEBP"/>
    <property type="match status" value="1"/>
</dbReference>
<dbReference type="Pfam" id="PF00497">
    <property type="entry name" value="SBP_bac_3"/>
    <property type="match status" value="1"/>
</dbReference>
<sequence>MTMVRGGGVSGGRAGRIGARARAHCAERFAGPGFGTRGRSSGRGRPLRRAVAAGLLAAAFALTGPGAEGPRAARADALTEIGARGMLRLGYREDAPPFSYLDDSKRPSGLAVELCQAAAPGVARAAGLPEGQPIEWVPVTAATRFEALTEGRIDLLCGPTTQSLQRRETMDFSIPYFVDGAGIVFRKGGAERLADLTDDPVGVLNGTTTETLARKVLAEVAPGAQLVIFDSHVKGLEALQRGEIEAYLGDQSILLYQLGRLRPTVQPVIARRTLSREPYALAMRRGEAGLRLAVDRELSRIYASGAIWDMIGDALGKVQISPEIEAIYEVVTIPE</sequence>
<evidence type="ECO:0000256" key="3">
    <source>
        <dbReference type="ARBA" id="ARBA00022729"/>
    </source>
</evidence>
<dbReference type="PANTHER" id="PTHR30085:SF6">
    <property type="entry name" value="ABC TRANSPORTER GLUTAMINE-BINDING PROTEIN GLNH"/>
    <property type="match status" value="1"/>
</dbReference>
<organism evidence="5 6">
    <name type="scientific">Albimonas donghaensis</name>
    <dbReference type="NCBI Taxonomy" id="356660"/>
    <lineage>
        <taxon>Bacteria</taxon>
        <taxon>Pseudomonadati</taxon>
        <taxon>Pseudomonadota</taxon>
        <taxon>Alphaproteobacteria</taxon>
        <taxon>Rhodobacterales</taxon>
        <taxon>Paracoccaceae</taxon>
        <taxon>Albimonas</taxon>
    </lineage>
</organism>
<dbReference type="SUPFAM" id="SSF53850">
    <property type="entry name" value="Periplasmic binding protein-like II"/>
    <property type="match status" value="1"/>
</dbReference>
<accession>A0A1H2S435</accession>
<keyword evidence="6" id="KW-1185">Reference proteome</keyword>
<reference evidence="5 6" key="1">
    <citation type="submission" date="2016-10" db="EMBL/GenBank/DDBJ databases">
        <authorList>
            <person name="de Groot N.N."/>
        </authorList>
    </citation>
    <scope>NUCLEOTIDE SEQUENCE [LARGE SCALE GENOMIC DNA]</scope>
    <source>
        <strain evidence="5 6">DSM 17890</strain>
    </source>
</reference>
<dbReference type="EMBL" id="FNMZ01000001">
    <property type="protein sequence ID" value="SDW26298.1"/>
    <property type="molecule type" value="Genomic_DNA"/>
</dbReference>
<keyword evidence="2" id="KW-0813">Transport</keyword>